<dbReference type="Ensembl" id="ENSSSCT00000055964.3">
    <property type="protein sequence ID" value="ENSSSCP00000077567.1"/>
    <property type="gene ID" value="ENSSSCG00000038709.3"/>
</dbReference>
<dbReference type="InterPro" id="IPR009038">
    <property type="entry name" value="GOLD_dom"/>
</dbReference>
<organism evidence="3 4">
    <name type="scientific">Sus scrofa</name>
    <name type="common">Pig</name>
    <dbReference type="NCBI Taxonomy" id="9823"/>
    <lineage>
        <taxon>Eukaryota</taxon>
        <taxon>Metazoa</taxon>
        <taxon>Chordata</taxon>
        <taxon>Craniata</taxon>
        <taxon>Vertebrata</taxon>
        <taxon>Euteleostomi</taxon>
        <taxon>Mammalia</taxon>
        <taxon>Eutheria</taxon>
        <taxon>Laurasiatheria</taxon>
        <taxon>Artiodactyla</taxon>
        <taxon>Suina</taxon>
        <taxon>Suidae</taxon>
        <taxon>Sus</taxon>
    </lineage>
</organism>
<evidence type="ECO:0000259" key="1">
    <source>
        <dbReference type="PROSITE" id="PS50191"/>
    </source>
</evidence>
<keyword evidence="4" id="KW-1185">Reference proteome</keyword>
<dbReference type="Gene3D" id="2.60.120.680">
    <property type="entry name" value="GOLD domain"/>
    <property type="match status" value="1"/>
</dbReference>
<feature type="domain" description="CRAL-TRIO" evidence="1">
    <location>
        <begin position="22"/>
        <end position="179"/>
    </location>
</feature>
<dbReference type="GeneTree" id="ENSGT00940000162471"/>
<dbReference type="SUPFAM" id="SSF101576">
    <property type="entry name" value="Supernatant protein factor (SPF), C-terminal domain"/>
    <property type="match status" value="1"/>
</dbReference>
<feature type="domain" description="GOLD" evidence="2">
    <location>
        <begin position="182"/>
        <end position="300"/>
    </location>
</feature>
<dbReference type="SUPFAM" id="SSF52087">
    <property type="entry name" value="CRAL/TRIO domain"/>
    <property type="match status" value="1"/>
</dbReference>
<sequence>VSPQQMEFRRQQDLDSIPTWQPSEVIQLYDSGGLRGYDYKGCLGLLLSASKQELIRKRSKVCKLLLQRCELQSQKLGRKVETMLMVFDREGLSLKHLWKPAVEVYQQGLGCWNMTLKNLIVVRAPKLFPVAFNLVQLFMSEETRRKMVILGGNWKQELPKFISPDQLPVEFGGPMTDPNGNPKCLTKINYGGEVLKSYYLCNQVRTQYEHTETVGHGPSLHMDNEILFPGCVLRWQFASDGADISFGIFLKTNMGDQRYNAHLVPEDGSLTCLQAGVYVLRFDNTYSLMHTKKVTYTVEVLLSDKASEGRIQGLGATRQSPLQ</sequence>
<reference evidence="3" key="1">
    <citation type="journal article" date="2020" name="Gigascience">
        <title>An improved pig reference genome sequence to enable pig genetics and genomics research.</title>
        <authorList>
            <person name="Warr A."/>
            <person name="Affara N."/>
            <person name="Aken B."/>
            <person name="Beiki H."/>
            <person name="Bickhart D.M."/>
            <person name="Billis K."/>
            <person name="Chow W."/>
            <person name="Eory L."/>
            <person name="Finlayson H.A."/>
            <person name="Flicek P."/>
            <person name="Giron C.G."/>
            <person name="Griffin D.K."/>
            <person name="Hall R."/>
            <person name="Hannum G."/>
            <person name="Hourlier T."/>
            <person name="Howe K."/>
            <person name="Hume D.A."/>
            <person name="Izuogu O."/>
            <person name="Kim K."/>
            <person name="Koren S."/>
            <person name="Liu H."/>
            <person name="Manchanda N."/>
            <person name="Martin F.J."/>
            <person name="Nonneman D.J."/>
            <person name="O'Connor R.E."/>
            <person name="Phillippy A.M."/>
            <person name="Rohrer G.A."/>
            <person name="Rosen B.D."/>
            <person name="Rund L.A."/>
            <person name="Sargent C.A."/>
            <person name="Schook L.B."/>
            <person name="Schroeder S.G."/>
            <person name="Schwartz A.S."/>
            <person name="Skinner B.M."/>
            <person name="Talbot R."/>
            <person name="Tseng E."/>
            <person name="Tuggle C.K."/>
            <person name="Watson M."/>
            <person name="Smith T.P.L."/>
            <person name="Archibald A.L."/>
        </authorList>
    </citation>
    <scope>NUCLEOTIDE SEQUENCE [LARGE SCALE GENOMIC DNA]</scope>
    <source>
        <strain evidence="3">Duroc</strain>
    </source>
</reference>
<dbReference type="PANTHER" id="PTHR23324">
    <property type="entry name" value="SEC14 RELATED PROTEIN"/>
    <property type="match status" value="1"/>
</dbReference>
<dbReference type="Pfam" id="PF00650">
    <property type="entry name" value="CRAL_TRIO"/>
    <property type="match status" value="1"/>
</dbReference>
<dbReference type="PANTHER" id="PTHR23324:SF42">
    <property type="entry name" value="SEC14-LIKE PROTEIN 4"/>
    <property type="match status" value="1"/>
</dbReference>
<dbReference type="InterPro" id="IPR051064">
    <property type="entry name" value="SEC14/CRAL-TRIO_domain"/>
</dbReference>
<dbReference type="PROSITE" id="PS50191">
    <property type="entry name" value="CRAL_TRIO"/>
    <property type="match status" value="1"/>
</dbReference>
<evidence type="ECO:0000259" key="2">
    <source>
        <dbReference type="PROSITE" id="PS50866"/>
    </source>
</evidence>
<dbReference type="PROSITE" id="PS50866">
    <property type="entry name" value="GOLD"/>
    <property type="match status" value="1"/>
</dbReference>
<dbReference type="SMART" id="SM00516">
    <property type="entry name" value="SEC14"/>
    <property type="match status" value="1"/>
</dbReference>
<reference evidence="3" key="2">
    <citation type="submission" date="2025-08" db="UniProtKB">
        <authorList>
            <consortium name="Ensembl"/>
        </authorList>
    </citation>
    <scope>IDENTIFICATION</scope>
</reference>
<dbReference type="AlphaFoldDB" id="A0A8W4FE83"/>
<proteinExistence type="predicted"/>
<dbReference type="InterPro" id="IPR036598">
    <property type="entry name" value="GOLD_dom_sf"/>
</dbReference>
<dbReference type="InterPro" id="IPR036865">
    <property type="entry name" value="CRAL-TRIO_dom_sf"/>
</dbReference>
<dbReference type="GO" id="GO:0005737">
    <property type="term" value="C:cytoplasm"/>
    <property type="evidence" value="ECO:0000318"/>
    <property type="project" value="GO_Central"/>
</dbReference>
<dbReference type="InterPro" id="IPR001251">
    <property type="entry name" value="CRAL-TRIO_dom"/>
</dbReference>
<evidence type="ECO:0000313" key="4">
    <source>
        <dbReference type="Proteomes" id="UP000008227"/>
    </source>
</evidence>
<gene>
    <name evidence="3" type="primary">SEC14L4</name>
</gene>
<protein>
    <submittedName>
        <fullName evidence="3">SEC14 like lipid binding 4</fullName>
    </submittedName>
</protein>
<dbReference type="Gene3D" id="3.40.525.10">
    <property type="entry name" value="CRAL-TRIO lipid binding domain"/>
    <property type="match status" value="1"/>
</dbReference>
<dbReference type="Proteomes" id="UP000008227">
    <property type="component" value="Chromosome 14"/>
</dbReference>
<evidence type="ECO:0000313" key="3">
    <source>
        <dbReference type="Ensembl" id="ENSSSCP00000077567.1"/>
    </source>
</evidence>
<reference evidence="3" key="3">
    <citation type="submission" date="2025-09" db="UniProtKB">
        <authorList>
            <consortium name="Ensembl"/>
        </authorList>
    </citation>
    <scope>IDENTIFICATION</scope>
</reference>
<accession>A0A8W4FE83</accession>
<name>A0A8W4FE83_PIG</name>
<dbReference type="CDD" id="cd00170">
    <property type="entry name" value="SEC14"/>
    <property type="match status" value="1"/>
</dbReference>